<evidence type="ECO:0000256" key="6">
    <source>
        <dbReference type="ARBA" id="ARBA00022695"/>
    </source>
</evidence>
<dbReference type="SUPFAM" id="SSF140931">
    <property type="entry name" value="Fic-like"/>
    <property type="match status" value="1"/>
</dbReference>
<evidence type="ECO:0000313" key="24">
    <source>
        <dbReference type="EMBL" id="KAF2882298.1"/>
    </source>
</evidence>
<dbReference type="InterPro" id="IPR036597">
    <property type="entry name" value="Fido-like_dom_sf"/>
</dbReference>
<keyword evidence="13 22" id="KW-0472">Membrane</keyword>
<evidence type="ECO:0000256" key="22">
    <source>
        <dbReference type="SAM" id="Phobius"/>
    </source>
</evidence>
<keyword evidence="12 22" id="KW-1133">Transmembrane helix</keyword>
<comment type="catalytic activity">
    <reaction evidence="17">
        <text>L-tyrosyl-[protein] + ATP = O-(5'-adenylyl)-L-tyrosyl-[protein] + diphosphate</text>
        <dbReference type="Rhea" id="RHEA:54288"/>
        <dbReference type="Rhea" id="RHEA-COMP:10136"/>
        <dbReference type="Rhea" id="RHEA-COMP:13846"/>
        <dbReference type="ChEBI" id="CHEBI:30616"/>
        <dbReference type="ChEBI" id="CHEBI:33019"/>
        <dbReference type="ChEBI" id="CHEBI:46858"/>
        <dbReference type="ChEBI" id="CHEBI:83624"/>
        <dbReference type="EC" id="2.7.7.108"/>
    </reaction>
</comment>
<feature type="site" description="Important for autoinhibition of adenylyltransferase activity" evidence="21">
    <location>
        <position position="237"/>
    </location>
</feature>
<accession>A0A8K0G1G4</accession>
<dbReference type="SUPFAM" id="SSF48452">
    <property type="entry name" value="TPR-like"/>
    <property type="match status" value="1"/>
</dbReference>
<dbReference type="PANTHER" id="PTHR13504:SF34">
    <property type="entry name" value="PROTEIN ADENYLYLTRANSFERASE FICD"/>
    <property type="match status" value="1"/>
</dbReference>
<keyword evidence="25" id="KW-1185">Reference proteome</keyword>
<evidence type="ECO:0000256" key="13">
    <source>
        <dbReference type="ARBA" id="ARBA00023136"/>
    </source>
</evidence>
<evidence type="ECO:0000256" key="17">
    <source>
        <dbReference type="ARBA" id="ARBA00048696"/>
    </source>
</evidence>
<dbReference type="OrthoDB" id="439046at2759"/>
<comment type="caution">
    <text evidence="24">The sequence shown here is derived from an EMBL/GenBank/DDBJ whole genome shotgun (WGS) entry which is preliminary data.</text>
</comment>
<feature type="binding site" evidence="20">
    <location>
        <begin position="368"/>
        <end position="375"/>
    </location>
    <ligand>
        <name>ATP</name>
        <dbReference type="ChEBI" id="CHEBI:30616"/>
    </ligand>
</feature>
<keyword evidence="4" id="KW-0808">Transferase</keyword>
<evidence type="ECO:0000256" key="20">
    <source>
        <dbReference type="PIRSR" id="PIRSR640198-2"/>
    </source>
</evidence>
<dbReference type="GO" id="GO:0070733">
    <property type="term" value="F:AMPylase activity"/>
    <property type="evidence" value="ECO:0007669"/>
    <property type="project" value="UniProtKB-EC"/>
</dbReference>
<dbReference type="PANTHER" id="PTHR13504">
    <property type="entry name" value="FIDO DOMAIN-CONTAINING PROTEIN DDB_G0283145"/>
    <property type="match status" value="1"/>
</dbReference>
<protein>
    <recommendedName>
        <fullName evidence="3">Protein adenylyltransferase Fic</fullName>
        <ecNumber evidence="15">2.7.7.108</ecNumber>
    </recommendedName>
    <alternativeName>
        <fullName evidence="14">De-AMPylase Fic</fullName>
    </alternativeName>
</protein>
<keyword evidence="9" id="KW-0378">Hydrolase</keyword>
<feature type="domain" description="Fido" evidence="23">
    <location>
        <begin position="286"/>
        <end position="421"/>
    </location>
</feature>
<feature type="binding site" evidence="20">
    <location>
        <begin position="317"/>
        <end position="320"/>
    </location>
    <ligand>
        <name>ATP</name>
        <dbReference type="ChEBI" id="CHEBI:30616"/>
    </ligand>
</feature>
<dbReference type="AlphaFoldDB" id="A0A8K0G1G4"/>
<keyword evidence="10" id="KW-0802">TPR repeat</keyword>
<evidence type="ECO:0000256" key="3">
    <source>
        <dbReference type="ARBA" id="ARBA00014915"/>
    </source>
</evidence>
<evidence type="ECO:0000256" key="16">
    <source>
        <dbReference type="ARBA" id="ARBA00047939"/>
    </source>
</evidence>
<feature type="binding site" evidence="20">
    <location>
        <position position="408"/>
    </location>
    <ligand>
        <name>ATP</name>
        <dbReference type="ChEBI" id="CHEBI:30616"/>
    </ligand>
</feature>
<feature type="binding site" evidence="20">
    <location>
        <begin position="400"/>
        <end position="401"/>
    </location>
    <ligand>
        <name>ATP</name>
        <dbReference type="ChEBI" id="CHEBI:30616"/>
    </ligand>
</feature>
<dbReference type="GO" id="GO:0016020">
    <property type="term" value="C:membrane"/>
    <property type="evidence" value="ECO:0007669"/>
    <property type="project" value="UniProtKB-SubCell"/>
</dbReference>
<comment type="similarity">
    <text evidence="2">Belongs to the fic family.</text>
</comment>
<evidence type="ECO:0000256" key="4">
    <source>
        <dbReference type="ARBA" id="ARBA00022679"/>
    </source>
</evidence>
<dbReference type="InterPro" id="IPR011990">
    <property type="entry name" value="TPR-like_helical_dom_sf"/>
</dbReference>
<sequence length="458" mass="52703">MNITAIVISILITVICVLLALLQHYYINYINYYKKTTDVKLYVPIFEDMISTEDRNNYALDFSDRWQPDESEILNSLDEALKSRIAATTESPTIPLRNDNFRATESEVHNSLQAALAFKLSGKIDKAMKLFEHAAAIAPENPDVLNRYGEFIEHMHNDIVAADELYFKALTHSPDHKAALMNRKRTAHIVDKLDLKVFKSIDEKRDILQKIQQTNPIYDTVRKQAYYLHIYHTVGIEGNTMSLEQMRYVLETGQAVQGKSILEHNEILGLELAMQYIKILTRFPTIDVKEILGIHRRVLGHVDPLNSGTFRDKQVFVGSHVPPPPEDLPGLMQSYVEWLNSEEAQSMHPVRYAALAHYKLVDIHPFSDGNGRTSRLIMNLILLRAGYPPVMILKHHREKYYEYLNLANKGDVRPFVRFIAQCTEHMLDVYLWSTERFSHSITSLDPVTIGVEEDNRNI</sequence>
<keyword evidence="8 20" id="KW-0547">Nucleotide-binding</keyword>
<dbReference type="Pfam" id="PF02661">
    <property type="entry name" value="Fic"/>
    <property type="match status" value="1"/>
</dbReference>
<feature type="active site" evidence="19">
    <location>
        <position position="364"/>
    </location>
</feature>
<evidence type="ECO:0000256" key="15">
    <source>
        <dbReference type="ARBA" id="ARBA00034531"/>
    </source>
</evidence>
<organism evidence="24 25">
    <name type="scientific">Ignelater luminosus</name>
    <name type="common">Cucubano</name>
    <name type="synonym">Pyrophorus luminosus</name>
    <dbReference type="NCBI Taxonomy" id="2038154"/>
    <lineage>
        <taxon>Eukaryota</taxon>
        <taxon>Metazoa</taxon>
        <taxon>Ecdysozoa</taxon>
        <taxon>Arthropoda</taxon>
        <taxon>Hexapoda</taxon>
        <taxon>Insecta</taxon>
        <taxon>Pterygota</taxon>
        <taxon>Neoptera</taxon>
        <taxon>Endopterygota</taxon>
        <taxon>Coleoptera</taxon>
        <taxon>Polyphaga</taxon>
        <taxon>Elateriformia</taxon>
        <taxon>Elateroidea</taxon>
        <taxon>Elateridae</taxon>
        <taxon>Agrypninae</taxon>
        <taxon>Pyrophorini</taxon>
        <taxon>Ignelater</taxon>
    </lineage>
</organism>
<evidence type="ECO:0000256" key="7">
    <source>
        <dbReference type="ARBA" id="ARBA00022737"/>
    </source>
</evidence>
<proteinExistence type="inferred from homology"/>
<dbReference type="PROSITE" id="PS51459">
    <property type="entry name" value="FIDO"/>
    <property type="match status" value="1"/>
</dbReference>
<comment type="catalytic activity">
    <reaction evidence="18">
        <text>3-O-(5'-adenylyl)-L-threonyl-[protein] + H2O = L-threonyl-[protein] + AMP + H(+)</text>
        <dbReference type="Rhea" id="RHEA:55932"/>
        <dbReference type="Rhea" id="RHEA-COMP:11060"/>
        <dbReference type="Rhea" id="RHEA-COMP:13847"/>
        <dbReference type="ChEBI" id="CHEBI:15377"/>
        <dbReference type="ChEBI" id="CHEBI:15378"/>
        <dbReference type="ChEBI" id="CHEBI:30013"/>
        <dbReference type="ChEBI" id="CHEBI:138113"/>
        <dbReference type="ChEBI" id="CHEBI:456215"/>
    </reaction>
</comment>
<evidence type="ECO:0000313" key="25">
    <source>
        <dbReference type="Proteomes" id="UP000801492"/>
    </source>
</evidence>
<name>A0A8K0G1G4_IGNLU</name>
<evidence type="ECO:0000259" key="23">
    <source>
        <dbReference type="PROSITE" id="PS51459"/>
    </source>
</evidence>
<evidence type="ECO:0000256" key="10">
    <source>
        <dbReference type="ARBA" id="ARBA00022803"/>
    </source>
</evidence>
<evidence type="ECO:0000256" key="11">
    <source>
        <dbReference type="ARBA" id="ARBA00022840"/>
    </source>
</evidence>
<evidence type="ECO:0000256" key="5">
    <source>
        <dbReference type="ARBA" id="ARBA00022692"/>
    </source>
</evidence>
<dbReference type="GO" id="GO:0005524">
    <property type="term" value="F:ATP binding"/>
    <property type="evidence" value="ECO:0007669"/>
    <property type="project" value="UniProtKB-KW"/>
</dbReference>
<dbReference type="Proteomes" id="UP000801492">
    <property type="component" value="Unassembled WGS sequence"/>
</dbReference>
<keyword evidence="5 22" id="KW-0812">Transmembrane</keyword>
<keyword evidence="6" id="KW-0548">Nucleotidyltransferase</keyword>
<dbReference type="Gene3D" id="1.10.3290.10">
    <property type="entry name" value="Fido-like domain"/>
    <property type="match status" value="1"/>
</dbReference>
<dbReference type="GO" id="GO:0016787">
    <property type="term" value="F:hydrolase activity"/>
    <property type="evidence" value="ECO:0007669"/>
    <property type="project" value="UniProtKB-KW"/>
</dbReference>
<keyword evidence="7" id="KW-0677">Repeat</keyword>
<dbReference type="InterPro" id="IPR003812">
    <property type="entry name" value="Fido"/>
</dbReference>
<dbReference type="Gene3D" id="1.25.40.10">
    <property type="entry name" value="Tetratricopeptide repeat domain"/>
    <property type="match status" value="1"/>
</dbReference>
<feature type="transmembrane region" description="Helical" evidence="22">
    <location>
        <begin position="6"/>
        <end position="27"/>
    </location>
</feature>
<comment type="subcellular location">
    <subcellularLocation>
        <location evidence="1">Membrane</location>
        <topology evidence="1">Single-pass membrane protein</topology>
    </subcellularLocation>
</comment>
<evidence type="ECO:0000256" key="12">
    <source>
        <dbReference type="ARBA" id="ARBA00022989"/>
    </source>
</evidence>
<reference evidence="24" key="1">
    <citation type="submission" date="2019-08" db="EMBL/GenBank/DDBJ databases">
        <title>The genome of the North American firefly Photinus pyralis.</title>
        <authorList>
            <consortium name="Photinus pyralis genome working group"/>
            <person name="Fallon T.R."/>
            <person name="Sander Lower S.E."/>
            <person name="Weng J.-K."/>
        </authorList>
    </citation>
    <scope>NUCLEOTIDE SEQUENCE</scope>
    <source>
        <strain evidence="24">TRF0915ILg1</strain>
        <tissue evidence="24">Whole body</tissue>
    </source>
</reference>
<evidence type="ECO:0000256" key="2">
    <source>
        <dbReference type="ARBA" id="ARBA00009742"/>
    </source>
</evidence>
<dbReference type="EC" id="2.7.7.108" evidence="15"/>
<evidence type="ECO:0000256" key="9">
    <source>
        <dbReference type="ARBA" id="ARBA00022801"/>
    </source>
</evidence>
<dbReference type="EMBL" id="VTPC01090630">
    <property type="protein sequence ID" value="KAF2882298.1"/>
    <property type="molecule type" value="Genomic_DNA"/>
</dbReference>
<evidence type="ECO:0000256" key="14">
    <source>
        <dbReference type="ARBA" id="ARBA00030885"/>
    </source>
</evidence>
<keyword evidence="11 20" id="KW-0067">ATP-binding</keyword>
<comment type="catalytic activity">
    <reaction evidence="16">
        <text>L-threonyl-[protein] + ATP = 3-O-(5'-adenylyl)-L-threonyl-[protein] + diphosphate</text>
        <dbReference type="Rhea" id="RHEA:54292"/>
        <dbReference type="Rhea" id="RHEA-COMP:11060"/>
        <dbReference type="Rhea" id="RHEA-COMP:13847"/>
        <dbReference type="ChEBI" id="CHEBI:30013"/>
        <dbReference type="ChEBI" id="CHEBI:30616"/>
        <dbReference type="ChEBI" id="CHEBI:33019"/>
        <dbReference type="ChEBI" id="CHEBI:138113"/>
        <dbReference type="EC" id="2.7.7.108"/>
    </reaction>
</comment>
<gene>
    <name evidence="24" type="ORF">ILUMI_23863</name>
</gene>
<evidence type="ECO:0000256" key="19">
    <source>
        <dbReference type="PIRSR" id="PIRSR640198-1"/>
    </source>
</evidence>
<evidence type="ECO:0000256" key="1">
    <source>
        <dbReference type="ARBA" id="ARBA00004167"/>
    </source>
</evidence>
<evidence type="ECO:0000256" key="21">
    <source>
        <dbReference type="PIRSR" id="PIRSR640198-3"/>
    </source>
</evidence>
<evidence type="ECO:0000256" key="18">
    <source>
        <dbReference type="ARBA" id="ARBA00049297"/>
    </source>
</evidence>
<evidence type="ECO:0000256" key="8">
    <source>
        <dbReference type="ARBA" id="ARBA00022741"/>
    </source>
</evidence>
<dbReference type="InterPro" id="IPR040198">
    <property type="entry name" value="Fido_containing"/>
</dbReference>